<feature type="signal peptide" evidence="18">
    <location>
        <begin position="1"/>
        <end position="33"/>
    </location>
</feature>
<evidence type="ECO:0000313" key="20">
    <source>
        <dbReference type="EMBL" id="KAL3696069.1"/>
    </source>
</evidence>
<evidence type="ECO:0000256" key="14">
    <source>
        <dbReference type="ARBA" id="ARBA00023170"/>
    </source>
</evidence>
<keyword evidence="10" id="KW-0418">Kinase</keyword>
<dbReference type="InterPro" id="IPR003591">
    <property type="entry name" value="Leu-rich_rpt_typical-subtyp"/>
</dbReference>
<dbReference type="InterPro" id="IPR013210">
    <property type="entry name" value="LRR_N_plant-typ"/>
</dbReference>
<evidence type="ECO:0000256" key="18">
    <source>
        <dbReference type="SAM" id="SignalP"/>
    </source>
</evidence>
<dbReference type="InterPro" id="IPR017441">
    <property type="entry name" value="Protein_kinase_ATP_BS"/>
</dbReference>
<evidence type="ECO:0000313" key="21">
    <source>
        <dbReference type="Proteomes" id="UP001633002"/>
    </source>
</evidence>
<dbReference type="InterPro" id="IPR011009">
    <property type="entry name" value="Kinase-like_dom_sf"/>
</dbReference>
<dbReference type="InterPro" id="IPR050647">
    <property type="entry name" value="Plant_LRR-RLKs"/>
</dbReference>
<dbReference type="Pfam" id="PF00560">
    <property type="entry name" value="LRR_1"/>
    <property type="match status" value="4"/>
</dbReference>
<evidence type="ECO:0000256" key="4">
    <source>
        <dbReference type="ARBA" id="ARBA00022614"/>
    </source>
</evidence>
<dbReference type="CDD" id="cd14066">
    <property type="entry name" value="STKc_IRAK"/>
    <property type="match status" value="1"/>
</dbReference>
<feature type="chain" id="PRO_5044810229" description="Protein kinase domain-containing protein" evidence="18">
    <location>
        <begin position="34"/>
        <end position="749"/>
    </location>
</feature>
<dbReference type="GO" id="GO:0004674">
    <property type="term" value="F:protein serine/threonine kinase activity"/>
    <property type="evidence" value="ECO:0007669"/>
    <property type="project" value="UniProtKB-KW"/>
</dbReference>
<evidence type="ECO:0000256" key="3">
    <source>
        <dbReference type="ARBA" id="ARBA00022527"/>
    </source>
</evidence>
<evidence type="ECO:0000256" key="9">
    <source>
        <dbReference type="ARBA" id="ARBA00022741"/>
    </source>
</evidence>
<evidence type="ECO:0000256" key="8">
    <source>
        <dbReference type="ARBA" id="ARBA00022737"/>
    </source>
</evidence>
<comment type="caution">
    <text evidence="20">The sequence shown here is derived from an EMBL/GenBank/DDBJ whole genome shotgun (WGS) entry which is preliminary data.</text>
</comment>
<dbReference type="PROSITE" id="PS00107">
    <property type="entry name" value="PROTEIN_KINASE_ATP"/>
    <property type="match status" value="1"/>
</dbReference>
<keyword evidence="9 16" id="KW-0547">Nucleotide-binding</keyword>
<dbReference type="Gene3D" id="1.10.510.10">
    <property type="entry name" value="Transferase(Phosphotransferase) domain 1"/>
    <property type="match status" value="1"/>
</dbReference>
<gene>
    <name evidence="20" type="ORF">R1sor_010145</name>
</gene>
<keyword evidence="3" id="KW-0723">Serine/threonine-protein kinase</keyword>
<evidence type="ECO:0000256" key="5">
    <source>
        <dbReference type="ARBA" id="ARBA00022679"/>
    </source>
</evidence>
<evidence type="ECO:0000256" key="1">
    <source>
        <dbReference type="ARBA" id="ARBA00004167"/>
    </source>
</evidence>
<keyword evidence="8" id="KW-0677">Repeat</keyword>
<proteinExistence type="inferred from homology"/>
<feature type="binding site" evidence="16">
    <location>
        <position position="390"/>
    </location>
    <ligand>
        <name>ATP</name>
        <dbReference type="ChEBI" id="CHEBI:30616"/>
    </ligand>
</feature>
<keyword evidence="21" id="KW-1185">Reference proteome</keyword>
<keyword evidence="6 17" id="KW-0812">Transmembrane</keyword>
<evidence type="ECO:0000256" key="2">
    <source>
        <dbReference type="ARBA" id="ARBA00008684"/>
    </source>
</evidence>
<dbReference type="InterPro" id="IPR032675">
    <property type="entry name" value="LRR_dom_sf"/>
</dbReference>
<keyword evidence="4" id="KW-0433">Leucine-rich repeat</keyword>
<evidence type="ECO:0000259" key="19">
    <source>
        <dbReference type="PROSITE" id="PS50011"/>
    </source>
</evidence>
<keyword evidence="12 17" id="KW-1133">Transmembrane helix</keyword>
<reference evidence="20 21" key="1">
    <citation type="submission" date="2024-09" db="EMBL/GenBank/DDBJ databases">
        <title>Chromosome-scale assembly of Riccia sorocarpa.</title>
        <authorList>
            <person name="Paukszto L."/>
        </authorList>
    </citation>
    <scope>NUCLEOTIDE SEQUENCE [LARGE SCALE GENOMIC DNA]</scope>
    <source>
        <strain evidence="20">LP-2024</strain>
        <tissue evidence="20">Aerial parts of the thallus</tissue>
    </source>
</reference>
<dbReference type="EMBL" id="JBJQOH010000002">
    <property type="protein sequence ID" value="KAL3696069.1"/>
    <property type="molecule type" value="Genomic_DNA"/>
</dbReference>
<evidence type="ECO:0000256" key="17">
    <source>
        <dbReference type="SAM" id="Phobius"/>
    </source>
</evidence>
<dbReference type="FunFam" id="3.30.200.20:FF:000039">
    <property type="entry name" value="receptor-like protein kinase FERONIA"/>
    <property type="match status" value="1"/>
</dbReference>
<keyword evidence="13 17" id="KW-0472">Membrane</keyword>
<dbReference type="Pfam" id="PF00069">
    <property type="entry name" value="Pkinase"/>
    <property type="match status" value="1"/>
</dbReference>
<dbReference type="SUPFAM" id="SSF52058">
    <property type="entry name" value="L domain-like"/>
    <property type="match status" value="1"/>
</dbReference>
<dbReference type="FunFam" id="3.80.10.10:FF:000275">
    <property type="entry name" value="Leucine-rich repeat receptor-like protein kinase"/>
    <property type="match status" value="1"/>
</dbReference>
<feature type="domain" description="Protein kinase" evidence="19">
    <location>
        <begin position="362"/>
        <end position="637"/>
    </location>
</feature>
<protein>
    <recommendedName>
        <fullName evidence="19">Protein kinase domain-containing protein</fullName>
    </recommendedName>
</protein>
<dbReference type="InterPro" id="IPR001611">
    <property type="entry name" value="Leu-rich_rpt"/>
</dbReference>
<dbReference type="GO" id="GO:0005524">
    <property type="term" value="F:ATP binding"/>
    <property type="evidence" value="ECO:0007669"/>
    <property type="project" value="UniProtKB-UniRule"/>
</dbReference>
<dbReference type="Gene3D" id="3.80.10.10">
    <property type="entry name" value="Ribonuclease Inhibitor"/>
    <property type="match status" value="2"/>
</dbReference>
<dbReference type="InterPro" id="IPR008271">
    <property type="entry name" value="Ser/Thr_kinase_AS"/>
</dbReference>
<dbReference type="PROSITE" id="PS50011">
    <property type="entry name" value="PROTEIN_KINASE_DOM"/>
    <property type="match status" value="1"/>
</dbReference>
<keyword evidence="5" id="KW-0808">Transferase</keyword>
<dbReference type="PANTHER" id="PTHR48056">
    <property type="entry name" value="LRR RECEPTOR-LIKE SERINE/THREONINE-PROTEIN KINASE-RELATED"/>
    <property type="match status" value="1"/>
</dbReference>
<evidence type="ECO:0000256" key="7">
    <source>
        <dbReference type="ARBA" id="ARBA00022729"/>
    </source>
</evidence>
<dbReference type="Gene3D" id="3.30.200.20">
    <property type="entry name" value="Phosphorylase Kinase, domain 1"/>
    <property type="match status" value="1"/>
</dbReference>
<dbReference type="Pfam" id="PF08263">
    <property type="entry name" value="LRRNT_2"/>
    <property type="match status" value="1"/>
</dbReference>
<keyword evidence="11 16" id="KW-0067">ATP-binding</keyword>
<evidence type="ECO:0000256" key="15">
    <source>
        <dbReference type="ARBA" id="ARBA00023180"/>
    </source>
</evidence>
<evidence type="ECO:0000256" key="16">
    <source>
        <dbReference type="PROSITE-ProRule" id="PRU10141"/>
    </source>
</evidence>
<dbReference type="FunFam" id="1.10.510.10:FF:000146">
    <property type="entry name" value="LRR receptor-like serine/threonine-protein kinase IOS1"/>
    <property type="match status" value="1"/>
</dbReference>
<evidence type="ECO:0000256" key="11">
    <source>
        <dbReference type="ARBA" id="ARBA00022840"/>
    </source>
</evidence>
<accession>A0ABD3HZ45</accession>
<evidence type="ECO:0000256" key="12">
    <source>
        <dbReference type="ARBA" id="ARBA00022989"/>
    </source>
</evidence>
<feature type="transmembrane region" description="Helical" evidence="17">
    <location>
        <begin position="285"/>
        <end position="307"/>
    </location>
</feature>
<dbReference type="InterPro" id="IPR000719">
    <property type="entry name" value="Prot_kinase_dom"/>
</dbReference>
<dbReference type="PROSITE" id="PS00108">
    <property type="entry name" value="PROTEIN_KINASE_ST"/>
    <property type="match status" value="1"/>
</dbReference>
<dbReference type="SMART" id="SM00220">
    <property type="entry name" value="S_TKc"/>
    <property type="match status" value="1"/>
</dbReference>
<dbReference type="AlphaFoldDB" id="A0ABD3HZ45"/>
<sequence length="749" mass="83817">MLSSRYRCRLPKKKFNALLLTLIFLLRTELVLTQTSPDEFALINFKNKVTYDPLGALDNWQRGGDVCTWAYVTCDSTGRVISLNLSNKSLSGTLSGSIGDLEFLQYLNLQNNAFTGYIPSELGNMSTLRELRLGGNQLQGSIPSGLGNNVNMYYLDIASTNLTGPLPPDLGRLQNLSYMFFDSNLFSGPIPEEFGELVNLRVLNLRGNRLDGPVPHQIFSLPQLATLDISHNNLTGLVPAVVLFNFRFDNNPSLTSCGACTSNKRILLSVPLGAPEHQNHFNWPLVFGVLGAVTVFLLLFISVYWLWRCLKQSKEAKAVASDARKKSLPPSTRHKLTSISEKSRKSTRCFTLSEMKAATDNFNPDKLIGQGGFGVVYRTTLPSGEEVAIKHAHKDAQQGVEEFYNEVELLSTIRHEYLVNLIGFCEEQGEQMLVYEFVPNGNLFEHLSGKRQPPLTWKERVKIALCCAKGLAYLHDSCNPPIIHRDIKPSNILLDENLLAKVTDFGLSKTGPTGNKTHISTGIKGTPGYLDPYYYLSWHVGTFTDVYSFGVILLQLVTAKPAVDRSRKNANYNIVAWARECVRLGRFEEVVDPNLIQDGYNQETMMLMVRLALRCCGEELKERPTMSQISQSLEQALEKLSSSSFIKGAFSVDQPEMLKFSGQMTEEESNLYQINFDGRSWIDIKQVLDDEFGYMSHGSGDYHGPNHLFDGFVKVPLDAEEGSSKVLFNSTDASYSKVRMIRTESNYRG</sequence>
<comment type="subcellular location">
    <subcellularLocation>
        <location evidence="1">Membrane</location>
        <topology evidence="1">Single-pass membrane protein</topology>
    </subcellularLocation>
</comment>
<dbReference type="SUPFAM" id="SSF56112">
    <property type="entry name" value="Protein kinase-like (PK-like)"/>
    <property type="match status" value="1"/>
</dbReference>
<keyword evidence="7 18" id="KW-0732">Signal</keyword>
<keyword evidence="15" id="KW-0325">Glycoprotein</keyword>
<organism evidence="20 21">
    <name type="scientific">Riccia sorocarpa</name>
    <dbReference type="NCBI Taxonomy" id="122646"/>
    <lineage>
        <taxon>Eukaryota</taxon>
        <taxon>Viridiplantae</taxon>
        <taxon>Streptophyta</taxon>
        <taxon>Embryophyta</taxon>
        <taxon>Marchantiophyta</taxon>
        <taxon>Marchantiopsida</taxon>
        <taxon>Marchantiidae</taxon>
        <taxon>Marchantiales</taxon>
        <taxon>Ricciaceae</taxon>
        <taxon>Riccia</taxon>
    </lineage>
</organism>
<keyword evidence="14" id="KW-0675">Receptor</keyword>
<evidence type="ECO:0000256" key="13">
    <source>
        <dbReference type="ARBA" id="ARBA00023136"/>
    </source>
</evidence>
<dbReference type="SMART" id="SM00369">
    <property type="entry name" value="LRR_TYP"/>
    <property type="match status" value="3"/>
</dbReference>
<dbReference type="PANTHER" id="PTHR48056:SF81">
    <property type="entry name" value="RECEPTOR PROTEIN-TYROSINE KINASE CEPR1"/>
    <property type="match status" value="1"/>
</dbReference>
<dbReference type="Proteomes" id="UP001633002">
    <property type="component" value="Unassembled WGS sequence"/>
</dbReference>
<comment type="similarity">
    <text evidence="2">Belongs to the protein kinase superfamily. Ser/Thr protein kinase family.</text>
</comment>
<dbReference type="GO" id="GO:0016020">
    <property type="term" value="C:membrane"/>
    <property type="evidence" value="ECO:0007669"/>
    <property type="project" value="UniProtKB-SubCell"/>
</dbReference>
<name>A0ABD3HZ45_9MARC</name>
<evidence type="ECO:0000256" key="10">
    <source>
        <dbReference type="ARBA" id="ARBA00022777"/>
    </source>
</evidence>
<evidence type="ECO:0000256" key="6">
    <source>
        <dbReference type="ARBA" id="ARBA00022692"/>
    </source>
</evidence>